<evidence type="ECO:0000256" key="2">
    <source>
        <dbReference type="ARBA" id="ARBA00011974"/>
    </source>
</evidence>
<accession>A0A6G9HHW0</accession>
<organism evidence="7">
    <name type="scientific">uncultured Mycoplasmataceae bacterium</name>
    <dbReference type="NCBI Taxonomy" id="300027"/>
    <lineage>
        <taxon>Bacteria</taxon>
        <taxon>Bacillati</taxon>
        <taxon>Mycoplasmatota</taxon>
        <taxon>Mollicutes</taxon>
        <taxon>Mycoplasmataceae</taxon>
        <taxon>environmental samples</taxon>
    </lineage>
</organism>
<dbReference type="NCBIfam" id="TIGR01704">
    <property type="entry name" value="MTA_SAH-Nsdase"/>
    <property type="match status" value="1"/>
</dbReference>
<dbReference type="AlphaFoldDB" id="A0A6G9HHW0"/>
<evidence type="ECO:0000256" key="3">
    <source>
        <dbReference type="ARBA" id="ARBA00022605"/>
    </source>
</evidence>
<keyword evidence="4" id="KW-0378">Hydrolase</keyword>
<sequence>MLGIIISLPAEVPNIEKYFEKNQKISINGFSGYIFEVMQKNVVLLFCGVGKANAASATMSLINNFSVSSIINIGSAGSISKKLNPNVFFVPSSLNYIDVDASCFGYKVNQVPHEPESFELSNRIRQLFLEIIKEYQENFIDGSCGTSDSFVSKENLNKFNVDKCIAIDMESTAIAQVCNKMKIEFACVKFISDSIYANESSSKQWSNNVNQDNKLMSEIIFNVVNKYVYLFDLEK</sequence>
<dbReference type="GO" id="GO:0005829">
    <property type="term" value="C:cytosol"/>
    <property type="evidence" value="ECO:0007669"/>
    <property type="project" value="TreeGrafter"/>
</dbReference>
<dbReference type="GO" id="GO:0008782">
    <property type="term" value="F:adenosylhomocysteine nucleosidase activity"/>
    <property type="evidence" value="ECO:0007669"/>
    <property type="project" value="UniProtKB-EC"/>
</dbReference>
<dbReference type="SUPFAM" id="SSF53167">
    <property type="entry name" value="Purine and uridine phosphorylases"/>
    <property type="match status" value="1"/>
</dbReference>
<dbReference type="CDD" id="cd09008">
    <property type="entry name" value="MTAN"/>
    <property type="match status" value="1"/>
</dbReference>
<evidence type="ECO:0000256" key="4">
    <source>
        <dbReference type="ARBA" id="ARBA00022801"/>
    </source>
</evidence>
<keyword evidence="3" id="KW-0028">Amino-acid biosynthesis</keyword>
<dbReference type="EC" id="3.2.2.9" evidence="2"/>
<name>A0A6G9HHW0_9MOLU</name>
<feature type="domain" description="Nucleoside phosphorylase" evidence="6">
    <location>
        <begin position="2"/>
        <end position="220"/>
    </location>
</feature>
<keyword evidence="5" id="KW-0486">Methionine biosynthesis</keyword>
<evidence type="ECO:0000259" key="6">
    <source>
        <dbReference type="Pfam" id="PF01048"/>
    </source>
</evidence>
<dbReference type="PANTHER" id="PTHR46832">
    <property type="entry name" value="5'-METHYLTHIOADENOSINE/S-ADENOSYLHOMOCYSTEINE NUCLEOSIDASE"/>
    <property type="match status" value="1"/>
</dbReference>
<dbReference type="PANTHER" id="PTHR46832:SF1">
    <property type="entry name" value="5'-METHYLTHIOADENOSINE_S-ADENOSYLHOMOCYSTEINE NUCLEOSIDASE"/>
    <property type="match status" value="1"/>
</dbReference>
<dbReference type="GO" id="GO:0019509">
    <property type="term" value="P:L-methionine salvage from methylthioadenosine"/>
    <property type="evidence" value="ECO:0007669"/>
    <property type="project" value="UniProtKB-UniPathway"/>
</dbReference>
<dbReference type="GO" id="GO:0019284">
    <property type="term" value="P:L-methionine salvage from S-adenosylmethionine"/>
    <property type="evidence" value="ECO:0007669"/>
    <property type="project" value="TreeGrafter"/>
</dbReference>
<evidence type="ECO:0000313" key="7">
    <source>
        <dbReference type="EMBL" id="QIQ09940.1"/>
    </source>
</evidence>
<dbReference type="InterPro" id="IPR000845">
    <property type="entry name" value="Nucleoside_phosphorylase_d"/>
</dbReference>
<evidence type="ECO:0000256" key="5">
    <source>
        <dbReference type="ARBA" id="ARBA00023167"/>
    </source>
</evidence>
<dbReference type="Gene3D" id="3.40.50.1580">
    <property type="entry name" value="Nucleoside phosphorylase domain"/>
    <property type="match status" value="1"/>
</dbReference>
<gene>
    <name evidence="7" type="primary">mtnN</name>
    <name evidence="7" type="ORF">PlMoll_1030</name>
</gene>
<dbReference type="EMBL" id="MN991199">
    <property type="protein sequence ID" value="QIQ09940.1"/>
    <property type="molecule type" value="Genomic_DNA"/>
</dbReference>
<proteinExistence type="predicted"/>
<reference evidence="7" key="1">
    <citation type="journal article" date="2020" name="J. ISSAAS">
        <title>Lactobacilli and other gastrointestinal microbiota of Peromyscus leucopus, reservoir host for agents of Lyme disease and other zoonoses in North America.</title>
        <authorList>
            <person name="Milovic A."/>
            <person name="Bassam K."/>
            <person name="Shao H."/>
            <person name="Chatzistamou I."/>
            <person name="Tufts D.M."/>
            <person name="Diuk-Wasser M."/>
            <person name="Barbour A.G."/>
        </authorList>
    </citation>
    <scope>NUCLEOTIDE SEQUENCE</scope>
    <source>
        <strain evidence="7">LL85</strain>
    </source>
</reference>
<evidence type="ECO:0000256" key="1">
    <source>
        <dbReference type="ARBA" id="ARBA00004945"/>
    </source>
</evidence>
<dbReference type="InterPro" id="IPR010049">
    <property type="entry name" value="MTA_SAH_Nsdase"/>
</dbReference>
<dbReference type="GO" id="GO:0008930">
    <property type="term" value="F:methylthioadenosine nucleosidase activity"/>
    <property type="evidence" value="ECO:0007669"/>
    <property type="project" value="InterPro"/>
</dbReference>
<dbReference type="InterPro" id="IPR035994">
    <property type="entry name" value="Nucleoside_phosphorylase_sf"/>
</dbReference>
<comment type="pathway">
    <text evidence="1">Amino-acid biosynthesis; L-methionine biosynthesis via salvage pathway; S-methyl-5-thio-alpha-D-ribose 1-phosphate from S-methyl-5'-thioadenosine (hydrolase route): step 1/2.</text>
</comment>
<protein>
    <recommendedName>
        <fullName evidence="2">adenosylhomocysteine nucleosidase</fullName>
        <ecNumber evidence="2">3.2.2.9</ecNumber>
    </recommendedName>
</protein>
<dbReference type="UniPathway" id="UPA00904">
    <property type="reaction ID" value="UER00871"/>
</dbReference>
<dbReference type="GO" id="GO:0009164">
    <property type="term" value="P:nucleoside catabolic process"/>
    <property type="evidence" value="ECO:0007669"/>
    <property type="project" value="InterPro"/>
</dbReference>
<dbReference type="Pfam" id="PF01048">
    <property type="entry name" value="PNP_UDP_1"/>
    <property type="match status" value="1"/>
</dbReference>